<evidence type="ECO:0000313" key="5">
    <source>
        <dbReference type="Proteomes" id="UP000500755"/>
    </source>
</evidence>
<evidence type="ECO:0000313" key="2">
    <source>
        <dbReference type="EMBL" id="QKD42776.1"/>
    </source>
</evidence>
<dbReference type="EMBL" id="CP051298">
    <property type="protein sequence ID" value="QKD42776.1"/>
    <property type="molecule type" value="Genomic_DNA"/>
</dbReference>
<dbReference type="Proteomes" id="UP000500755">
    <property type="component" value="Chromosome"/>
</dbReference>
<feature type="transmembrane region" description="Helical" evidence="1">
    <location>
        <begin position="180"/>
        <end position="202"/>
    </location>
</feature>
<dbReference type="AlphaFoldDB" id="A0A420KEI3"/>
<dbReference type="InterPro" id="IPR007813">
    <property type="entry name" value="PilN"/>
</dbReference>
<name>A0A420KEI3_9BURK</name>
<accession>A0A420KEI3</accession>
<proteinExistence type="predicted"/>
<evidence type="ECO:0000256" key="1">
    <source>
        <dbReference type="SAM" id="Phobius"/>
    </source>
</evidence>
<dbReference type="Pfam" id="PF05137">
    <property type="entry name" value="PilN"/>
    <property type="match status" value="1"/>
</dbReference>
<keyword evidence="1" id="KW-0472">Membrane</keyword>
<organism evidence="3 4">
    <name type="scientific">Alicycliphilus denitrificans</name>
    <dbReference type="NCBI Taxonomy" id="179636"/>
    <lineage>
        <taxon>Bacteria</taxon>
        <taxon>Pseudomonadati</taxon>
        <taxon>Pseudomonadota</taxon>
        <taxon>Betaproteobacteria</taxon>
        <taxon>Burkholderiales</taxon>
        <taxon>Comamonadaceae</taxon>
        <taxon>Alicycliphilus</taxon>
    </lineage>
</organism>
<keyword evidence="1" id="KW-1133">Transmembrane helix</keyword>
<evidence type="ECO:0000313" key="4">
    <source>
        <dbReference type="Proteomes" id="UP000216225"/>
    </source>
</evidence>
<evidence type="ECO:0000313" key="3">
    <source>
        <dbReference type="EMBL" id="RKJ98337.1"/>
    </source>
</evidence>
<dbReference type="Proteomes" id="UP000216225">
    <property type="component" value="Unassembled WGS sequence"/>
</dbReference>
<dbReference type="OMA" id="IDRLTPW"/>
<dbReference type="RefSeq" id="WP_013721366.1">
    <property type="nucleotide sequence ID" value="NZ_CP051298.1"/>
</dbReference>
<dbReference type="EMBL" id="NKDB02000001">
    <property type="protein sequence ID" value="RKJ98337.1"/>
    <property type="molecule type" value="Genomic_DNA"/>
</dbReference>
<reference evidence="3 4" key="1">
    <citation type="submission" date="2018-09" db="EMBL/GenBank/DDBJ databases">
        <title>Genome comparison of Alicycliphilus sp. BQ1, a polyurethanolytic bacterium, with its closest phylogenetic relatives Alicycliphilus denitrificans BC and K601, unable to attack polyurethane.</title>
        <authorList>
            <person name="Loza-Tavera H."/>
            <person name="Lozano L."/>
            <person name="Cevallos M."/>
            <person name="Maya-Lucas O."/>
            <person name="Garcia-Mena J."/>
            <person name="Hernandez J."/>
        </authorList>
    </citation>
    <scope>NUCLEOTIDE SEQUENCE [LARGE SCALE GENOMIC DNA]</scope>
    <source>
        <strain evidence="3 4">BQ1</strain>
    </source>
</reference>
<gene>
    <name evidence="3" type="ORF">CE154_000745</name>
    <name evidence="2" type="ORF">HF896_03750</name>
</gene>
<sequence>MTAREQFNRRLEAVFDRLAWGFGDARRMLVERGLWPAAAPVLAAPDGARFCVAATRLRPAGGKRRPQGLLVPEGDSLWGSLQLPDMPRRQLGPAVQEALWRVSPLPPDQIWCAWRATPQAQGGWSVEWGACRRDQQGAALSHLGLPADASLYLARAGHALPVHGAGWPAQQRRQRWFDALALLGVLLLAAALAVPALMPLALKRQAVVRAVEHVNELEPKAAPLRPQLDELRQQASVAESLRQAAASADLPLASVIEALSEALPDDSWLERVEISGNDIRITGVAGNAGDLAARLGRHGGFVEVRASAASVRDNALGKERFTFEMRWRPPQAEGGKP</sequence>
<reference evidence="2 5" key="2">
    <citation type="submission" date="2020-05" db="EMBL/GenBank/DDBJ databases">
        <title>Complete genome sequence of Alicycliphilus denitrificans DP3.</title>
        <authorList>
            <person name="Chen X."/>
        </authorList>
    </citation>
    <scope>NUCLEOTIDE SEQUENCE [LARGE SCALE GENOMIC DNA]</scope>
    <source>
        <strain evidence="2 5">DP3</strain>
    </source>
</reference>
<protein>
    <submittedName>
        <fullName evidence="3">Fimbrial protein</fullName>
    </submittedName>
    <submittedName>
        <fullName evidence="2">PilN domain-containing protein</fullName>
    </submittedName>
</protein>
<keyword evidence="1" id="KW-0812">Transmembrane</keyword>